<dbReference type="SMART" id="SM00267">
    <property type="entry name" value="GGDEF"/>
    <property type="match status" value="1"/>
</dbReference>
<keyword evidence="5" id="KW-1185">Reference proteome</keyword>
<evidence type="ECO:0000256" key="1">
    <source>
        <dbReference type="ARBA" id="ARBA00012528"/>
    </source>
</evidence>
<dbReference type="CDD" id="cd01949">
    <property type="entry name" value="GGDEF"/>
    <property type="match status" value="1"/>
</dbReference>
<dbReference type="InterPro" id="IPR050469">
    <property type="entry name" value="Diguanylate_Cyclase"/>
</dbReference>
<dbReference type="NCBIfam" id="TIGR00254">
    <property type="entry name" value="GGDEF"/>
    <property type="match status" value="1"/>
</dbReference>
<evidence type="ECO:0000313" key="4">
    <source>
        <dbReference type="EMBL" id="UTV31041.1"/>
    </source>
</evidence>
<evidence type="ECO:0000313" key="5">
    <source>
        <dbReference type="Proteomes" id="UP001057998"/>
    </source>
</evidence>
<feature type="transmembrane region" description="Helical" evidence="2">
    <location>
        <begin position="155"/>
        <end position="173"/>
    </location>
</feature>
<dbReference type="GO" id="GO:0052621">
    <property type="term" value="F:diguanylate cyclase activity"/>
    <property type="evidence" value="ECO:0007669"/>
    <property type="project" value="UniProtKB-EC"/>
</dbReference>
<feature type="transmembrane region" description="Helical" evidence="2">
    <location>
        <begin position="103"/>
        <end position="119"/>
    </location>
</feature>
<dbReference type="PANTHER" id="PTHR45138:SF24">
    <property type="entry name" value="DIGUANYLATE CYCLASE DGCC-RELATED"/>
    <property type="match status" value="1"/>
</dbReference>
<dbReference type="Pfam" id="PF00990">
    <property type="entry name" value="GGDEF"/>
    <property type="match status" value="1"/>
</dbReference>
<keyword evidence="4" id="KW-0548">Nucleotidyltransferase</keyword>
<organism evidence="4 5">
    <name type="scientific">Photobacterium atrarenae</name>
    <dbReference type="NCBI Taxonomy" id="865757"/>
    <lineage>
        <taxon>Bacteria</taxon>
        <taxon>Pseudomonadati</taxon>
        <taxon>Pseudomonadota</taxon>
        <taxon>Gammaproteobacteria</taxon>
        <taxon>Vibrionales</taxon>
        <taxon>Vibrionaceae</taxon>
        <taxon>Photobacterium</taxon>
    </lineage>
</organism>
<dbReference type="EC" id="2.7.7.65" evidence="1"/>
<keyword evidence="2" id="KW-1133">Transmembrane helix</keyword>
<feature type="transmembrane region" description="Helical" evidence="2">
    <location>
        <begin position="22"/>
        <end position="45"/>
    </location>
</feature>
<dbReference type="InterPro" id="IPR029787">
    <property type="entry name" value="Nucleotide_cyclase"/>
</dbReference>
<proteinExistence type="predicted"/>
<sequence length="352" mass="40017">MLTAWIEQWLALKSDDERYKDYSFLVIALLILVLTNAYFLYYNIFVVPNTYMRHTMSVATFSCLISLWLMKGRRAPNAAALIMQLDITFSSFLLVLVEGHHEFALAFMFLTPVISMFILGYKRGAWFSLATFIGTATFTLSTMDTWGAARFEPISFIHFTAVYLFLFIVGFFYDSSRRQTLAALQESNQKLQALATKDPLTGLVNRRYLDDYLLDSKTIRWIAMIDVDDFKQINDIFGHHVGDSVLSDVARCLEHVAQSGDVVGRWGGEEFLFSINEVDAFRAQKKVSDLLQQVSRHDFGIERPVTISIGLALHQPGQHRSALLLADEALYRAKASGKNQFCLASDKFDYAI</sequence>
<dbReference type="Gene3D" id="3.30.70.270">
    <property type="match status" value="1"/>
</dbReference>
<name>A0ABY5GPF7_9GAMM</name>
<gene>
    <name evidence="4" type="ORF">NNL38_24450</name>
</gene>
<feature type="transmembrane region" description="Helical" evidence="2">
    <location>
        <begin position="126"/>
        <end position="143"/>
    </location>
</feature>
<reference evidence="4" key="1">
    <citation type="submission" date="2022-07" db="EMBL/GenBank/DDBJ databases">
        <title>Genome sequencing of Photobacterium atrarenae GJH2-4.</title>
        <authorList>
            <person name="Park S.-J."/>
        </authorList>
    </citation>
    <scope>NUCLEOTIDE SEQUENCE</scope>
    <source>
        <strain evidence="4">GJH2-4</strain>
    </source>
</reference>
<keyword evidence="2" id="KW-0472">Membrane</keyword>
<dbReference type="EMBL" id="CP101510">
    <property type="protein sequence ID" value="UTV31041.1"/>
    <property type="molecule type" value="Genomic_DNA"/>
</dbReference>
<dbReference type="PROSITE" id="PS50887">
    <property type="entry name" value="GGDEF"/>
    <property type="match status" value="1"/>
</dbReference>
<evidence type="ECO:0000259" key="3">
    <source>
        <dbReference type="PROSITE" id="PS50887"/>
    </source>
</evidence>
<keyword evidence="4" id="KW-0808">Transferase</keyword>
<dbReference type="PANTHER" id="PTHR45138">
    <property type="entry name" value="REGULATORY COMPONENTS OF SENSORY TRANSDUCTION SYSTEM"/>
    <property type="match status" value="1"/>
</dbReference>
<accession>A0ABY5GPF7</accession>
<dbReference type="InterPro" id="IPR000160">
    <property type="entry name" value="GGDEF_dom"/>
</dbReference>
<dbReference type="RefSeq" id="WP_255392406.1">
    <property type="nucleotide sequence ID" value="NZ_CP101510.1"/>
</dbReference>
<dbReference type="Proteomes" id="UP001057998">
    <property type="component" value="Chromosome 3"/>
</dbReference>
<dbReference type="SUPFAM" id="SSF55073">
    <property type="entry name" value="Nucleotide cyclase"/>
    <property type="match status" value="1"/>
</dbReference>
<feature type="transmembrane region" description="Helical" evidence="2">
    <location>
        <begin position="77"/>
        <end position="97"/>
    </location>
</feature>
<protein>
    <recommendedName>
        <fullName evidence="1">diguanylate cyclase</fullName>
        <ecNumber evidence="1">2.7.7.65</ecNumber>
    </recommendedName>
</protein>
<dbReference type="InterPro" id="IPR043128">
    <property type="entry name" value="Rev_trsase/Diguanyl_cyclase"/>
</dbReference>
<feature type="domain" description="GGDEF" evidence="3">
    <location>
        <begin position="218"/>
        <end position="346"/>
    </location>
</feature>
<keyword evidence="2" id="KW-0812">Transmembrane</keyword>
<evidence type="ECO:0000256" key="2">
    <source>
        <dbReference type="SAM" id="Phobius"/>
    </source>
</evidence>